<dbReference type="Proteomes" id="UP000790709">
    <property type="component" value="Unassembled WGS sequence"/>
</dbReference>
<protein>
    <submittedName>
        <fullName evidence="1">Uncharacterized protein</fullName>
    </submittedName>
</protein>
<keyword evidence="2" id="KW-1185">Reference proteome</keyword>
<gene>
    <name evidence="1" type="ORF">BV22DRAFT_1024890</name>
</gene>
<sequence length="257" mass="29016">MSDVLQLEMAYCTLCDKYFHFKEARAAHIQMSPNHPLCGLCDKRFLNKNSLRNHYVYSSRHHYCAVCEKSFNTAAGLKMHIEYASVHRDDSDDEDIDDGDEPPDGWEDEFGRREFPDEEEEAEGGDGREDGADSEWEDYDDCDVEDEDDPHDPLAISIGSRTDFLQSSESRQGVNSSQLGSELGTHDVSRVPSQSALHMSYPCPLCLDHASTVSATRCGHVFCTPCIRRVFKSTKLCPVCRSPGKLKHLRKVYLSLV</sequence>
<proteinExistence type="predicted"/>
<name>A0ACB8AXK2_9AGAM</name>
<comment type="caution">
    <text evidence="1">The sequence shown here is derived from an EMBL/GenBank/DDBJ whole genome shotgun (WGS) entry which is preliminary data.</text>
</comment>
<reference evidence="1" key="1">
    <citation type="journal article" date="2021" name="New Phytol.">
        <title>Evolutionary innovations through gain and loss of genes in the ectomycorrhizal Boletales.</title>
        <authorList>
            <person name="Wu G."/>
            <person name="Miyauchi S."/>
            <person name="Morin E."/>
            <person name="Kuo A."/>
            <person name="Drula E."/>
            <person name="Varga T."/>
            <person name="Kohler A."/>
            <person name="Feng B."/>
            <person name="Cao Y."/>
            <person name="Lipzen A."/>
            <person name="Daum C."/>
            <person name="Hundley H."/>
            <person name="Pangilinan J."/>
            <person name="Johnson J."/>
            <person name="Barry K."/>
            <person name="LaButti K."/>
            <person name="Ng V."/>
            <person name="Ahrendt S."/>
            <person name="Min B."/>
            <person name="Choi I.G."/>
            <person name="Park H."/>
            <person name="Plett J.M."/>
            <person name="Magnuson J."/>
            <person name="Spatafora J.W."/>
            <person name="Nagy L.G."/>
            <person name="Henrissat B."/>
            <person name="Grigoriev I.V."/>
            <person name="Yang Z.L."/>
            <person name="Xu J."/>
            <person name="Martin F.M."/>
        </authorList>
    </citation>
    <scope>NUCLEOTIDE SEQUENCE</scope>
    <source>
        <strain evidence="1">KUC20120723A-06</strain>
    </source>
</reference>
<evidence type="ECO:0000313" key="2">
    <source>
        <dbReference type="Proteomes" id="UP000790709"/>
    </source>
</evidence>
<accession>A0ACB8AXK2</accession>
<organism evidence="1 2">
    <name type="scientific">Leucogyrophana mollusca</name>
    <dbReference type="NCBI Taxonomy" id="85980"/>
    <lineage>
        <taxon>Eukaryota</taxon>
        <taxon>Fungi</taxon>
        <taxon>Dikarya</taxon>
        <taxon>Basidiomycota</taxon>
        <taxon>Agaricomycotina</taxon>
        <taxon>Agaricomycetes</taxon>
        <taxon>Agaricomycetidae</taxon>
        <taxon>Boletales</taxon>
        <taxon>Boletales incertae sedis</taxon>
        <taxon>Leucogyrophana</taxon>
    </lineage>
</organism>
<dbReference type="EMBL" id="MU266820">
    <property type="protein sequence ID" value="KAH7918255.1"/>
    <property type="molecule type" value="Genomic_DNA"/>
</dbReference>
<evidence type="ECO:0000313" key="1">
    <source>
        <dbReference type="EMBL" id="KAH7918255.1"/>
    </source>
</evidence>